<dbReference type="AlphaFoldDB" id="A0A2U1Q816"/>
<keyword evidence="4" id="KW-0029">Amino-acid transport</keyword>
<sequence length="130" mass="14516">MTNSSFAIAESGYLPSEKFDDDGKIKRTGTWESATAHIITAVIGSGVLSLAWCFAQLGWIAGSITLVLFSVITMYNSILLTDCYRSPDPVTGTRNYTYMDAVKANLGKFILQKELYFLYINAFHLHFKKL</sequence>
<evidence type="ECO:0000256" key="5">
    <source>
        <dbReference type="ARBA" id="ARBA00022989"/>
    </source>
</evidence>
<evidence type="ECO:0000256" key="3">
    <source>
        <dbReference type="ARBA" id="ARBA00022692"/>
    </source>
</evidence>
<evidence type="ECO:0000256" key="7">
    <source>
        <dbReference type="SAM" id="Phobius"/>
    </source>
</evidence>
<keyword evidence="2" id="KW-0813">Transport</keyword>
<evidence type="ECO:0000256" key="6">
    <source>
        <dbReference type="ARBA" id="ARBA00023136"/>
    </source>
</evidence>
<feature type="transmembrane region" description="Helical" evidence="7">
    <location>
        <begin position="34"/>
        <end position="52"/>
    </location>
</feature>
<keyword evidence="6 7" id="KW-0472">Membrane</keyword>
<dbReference type="GO" id="GO:0006865">
    <property type="term" value="P:amino acid transport"/>
    <property type="evidence" value="ECO:0007669"/>
    <property type="project" value="UniProtKB-KW"/>
</dbReference>
<keyword evidence="10" id="KW-1185">Reference proteome</keyword>
<dbReference type="STRING" id="35608.A0A2U1Q816"/>
<evidence type="ECO:0000256" key="4">
    <source>
        <dbReference type="ARBA" id="ARBA00022970"/>
    </source>
</evidence>
<keyword evidence="3 7" id="KW-0812">Transmembrane</keyword>
<evidence type="ECO:0000256" key="2">
    <source>
        <dbReference type="ARBA" id="ARBA00022448"/>
    </source>
</evidence>
<evidence type="ECO:0000256" key="1">
    <source>
        <dbReference type="ARBA" id="ARBA00004370"/>
    </source>
</evidence>
<dbReference type="GO" id="GO:0016020">
    <property type="term" value="C:membrane"/>
    <property type="evidence" value="ECO:0007669"/>
    <property type="project" value="UniProtKB-SubCell"/>
</dbReference>
<dbReference type="EMBL" id="PKPP01000332">
    <property type="protein sequence ID" value="PWA94155.1"/>
    <property type="molecule type" value="Genomic_DNA"/>
</dbReference>
<protein>
    <submittedName>
        <fullName evidence="9">Phytochelatin synthase, Amino acid transporter, transmembrane domain protein</fullName>
    </submittedName>
</protein>
<name>A0A2U1Q816_ARTAN</name>
<proteinExistence type="predicted"/>
<evidence type="ECO:0000259" key="8">
    <source>
        <dbReference type="Pfam" id="PF01490"/>
    </source>
</evidence>
<comment type="caution">
    <text evidence="9">The sequence shown here is derived from an EMBL/GenBank/DDBJ whole genome shotgun (WGS) entry which is preliminary data.</text>
</comment>
<dbReference type="Pfam" id="PF01490">
    <property type="entry name" value="Aa_trans"/>
    <property type="match status" value="1"/>
</dbReference>
<dbReference type="PANTHER" id="PTHR48017">
    <property type="entry name" value="OS05G0424000 PROTEIN-RELATED"/>
    <property type="match status" value="1"/>
</dbReference>
<evidence type="ECO:0000313" key="9">
    <source>
        <dbReference type="EMBL" id="PWA94155.1"/>
    </source>
</evidence>
<dbReference type="Proteomes" id="UP000245207">
    <property type="component" value="Unassembled WGS sequence"/>
</dbReference>
<gene>
    <name evidence="9" type="ORF">CTI12_AA062910</name>
</gene>
<dbReference type="InterPro" id="IPR013057">
    <property type="entry name" value="AA_transpt_TM"/>
</dbReference>
<evidence type="ECO:0000313" key="10">
    <source>
        <dbReference type="Proteomes" id="UP000245207"/>
    </source>
</evidence>
<organism evidence="9 10">
    <name type="scientific">Artemisia annua</name>
    <name type="common">Sweet wormwood</name>
    <dbReference type="NCBI Taxonomy" id="35608"/>
    <lineage>
        <taxon>Eukaryota</taxon>
        <taxon>Viridiplantae</taxon>
        <taxon>Streptophyta</taxon>
        <taxon>Embryophyta</taxon>
        <taxon>Tracheophyta</taxon>
        <taxon>Spermatophyta</taxon>
        <taxon>Magnoliopsida</taxon>
        <taxon>eudicotyledons</taxon>
        <taxon>Gunneridae</taxon>
        <taxon>Pentapetalae</taxon>
        <taxon>asterids</taxon>
        <taxon>campanulids</taxon>
        <taxon>Asterales</taxon>
        <taxon>Asteraceae</taxon>
        <taxon>Asteroideae</taxon>
        <taxon>Anthemideae</taxon>
        <taxon>Artemisiinae</taxon>
        <taxon>Artemisia</taxon>
    </lineage>
</organism>
<comment type="subcellular location">
    <subcellularLocation>
        <location evidence="1">Membrane</location>
    </subcellularLocation>
</comment>
<feature type="domain" description="Amino acid transporter transmembrane" evidence="8">
    <location>
        <begin position="27"/>
        <end position="112"/>
    </location>
</feature>
<reference evidence="9 10" key="1">
    <citation type="journal article" date="2018" name="Mol. Plant">
        <title>The genome of Artemisia annua provides insight into the evolution of Asteraceae family and artemisinin biosynthesis.</title>
        <authorList>
            <person name="Shen Q."/>
            <person name="Zhang L."/>
            <person name="Liao Z."/>
            <person name="Wang S."/>
            <person name="Yan T."/>
            <person name="Shi P."/>
            <person name="Liu M."/>
            <person name="Fu X."/>
            <person name="Pan Q."/>
            <person name="Wang Y."/>
            <person name="Lv Z."/>
            <person name="Lu X."/>
            <person name="Zhang F."/>
            <person name="Jiang W."/>
            <person name="Ma Y."/>
            <person name="Chen M."/>
            <person name="Hao X."/>
            <person name="Li L."/>
            <person name="Tang Y."/>
            <person name="Lv G."/>
            <person name="Zhou Y."/>
            <person name="Sun X."/>
            <person name="Brodelius P.E."/>
            <person name="Rose J.K.C."/>
            <person name="Tang K."/>
        </authorList>
    </citation>
    <scope>NUCLEOTIDE SEQUENCE [LARGE SCALE GENOMIC DNA]</scope>
    <source>
        <strain evidence="10">cv. Huhao1</strain>
        <tissue evidence="9">Leaf</tissue>
    </source>
</reference>
<accession>A0A2U1Q816</accession>
<dbReference type="OrthoDB" id="40134at2759"/>
<keyword evidence="5 7" id="KW-1133">Transmembrane helix</keyword>
<feature type="transmembrane region" description="Helical" evidence="7">
    <location>
        <begin position="58"/>
        <end position="78"/>
    </location>
</feature>